<sequence length="88" mass="10024">MATTMDSPTAVRKAVVVHLRATGDAPILKQAKFKASFFMEKIQFCIWAFVCLVSQFVYVNSAFSPNPDESVIDLYNVLWNSMFFMTLF</sequence>
<evidence type="ECO:0000256" key="5">
    <source>
        <dbReference type="SAM" id="Phobius"/>
    </source>
</evidence>
<feature type="transmembrane region" description="Helical" evidence="5">
    <location>
        <begin position="44"/>
        <end position="63"/>
    </location>
</feature>
<dbReference type="GO" id="GO:0034727">
    <property type="term" value="P:piecemeal microautophagy of the nucleus"/>
    <property type="evidence" value="ECO:0007669"/>
    <property type="project" value="TreeGrafter"/>
</dbReference>
<dbReference type="AlphaFoldDB" id="A0A7J6HIZ1"/>
<dbReference type="GO" id="GO:0000045">
    <property type="term" value="P:autophagosome assembly"/>
    <property type="evidence" value="ECO:0007669"/>
    <property type="project" value="InterPro"/>
</dbReference>
<protein>
    <recommendedName>
        <fullName evidence="4">Ubiquitin-like protein ATG12</fullName>
    </recommendedName>
</protein>
<dbReference type="Proteomes" id="UP000525078">
    <property type="component" value="Unassembled WGS sequence"/>
</dbReference>
<keyword evidence="5" id="KW-0812">Transmembrane</keyword>
<comment type="function">
    <text evidence="4">Ubiquitin-like protein involved in cytoplasm to vacuole transport (Cvt) and autophagic vesicle formation.</text>
</comment>
<keyword evidence="5" id="KW-0472">Membrane</keyword>
<dbReference type="Gene3D" id="3.10.20.90">
    <property type="entry name" value="Phosphatidylinositol 3-kinase Catalytic Subunit, Chain A, domain 1"/>
    <property type="match status" value="1"/>
</dbReference>
<dbReference type="GO" id="GO:0000421">
    <property type="term" value="C:autophagosome membrane"/>
    <property type="evidence" value="ECO:0007669"/>
    <property type="project" value="TreeGrafter"/>
</dbReference>
<keyword evidence="5" id="KW-1133">Transmembrane helix</keyword>
<dbReference type="Pfam" id="PF04110">
    <property type="entry name" value="APG12"/>
    <property type="match status" value="1"/>
</dbReference>
<dbReference type="InterPro" id="IPR029071">
    <property type="entry name" value="Ubiquitin-like_domsf"/>
</dbReference>
<evidence type="ECO:0000313" key="6">
    <source>
        <dbReference type="EMBL" id="KAF4394995.1"/>
    </source>
</evidence>
<accession>A0A7J6HIZ1</accession>
<dbReference type="GO" id="GO:0019776">
    <property type="term" value="F:Atg8-family ligase activity"/>
    <property type="evidence" value="ECO:0007669"/>
    <property type="project" value="TreeGrafter"/>
</dbReference>
<dbReference type="InterPro" id="IPR007242">
    <property type="entry name" value="Atg12"/>
</dbReference>
<dbReference type="GO" id="GO:0097352">
    <property type="term" value="P:autophagosome maturation"/>
    <property type="evidence" value="ECO:0007669"/>
    <property type="project" value="TreeGrafter"/>
</dbReference>
<dbReference type="PANTHER" id="PTHR13385:SF0">
    <property type="entry name" value="UBIQUITIN-LIKE PROTEIN ATG12"/>
    <property type="match status" value="1"/>
</dbReference>
<dbReference type="GO" id="GO:0034045">
    <property type="term" value="C:phagophore assembly site membrane"/>
    <property type="evidence" value="ECO:0007669"/>
    <property type="project" value="TreeGrafter"/>
</dbReference>
<organism evidence="6 7">
    <name type="scientific">Cannabis sativa</name>
    <name type="common">Hemp</name>
    <name type="synonym">Marijuana</name>
    <dbReference type="NCBI Taxonomy" id="3483"/>
    <lineage>
        <taxon>Eukaryota</taxon>
        <taxon>Viridiplantae</taxon>
        <taxon>Streptophyta</taxon>
        <taxon>Embryophyta</taxon>
        <taxon>Tracheophyta</taxon>
        <taxon>Spermatophyta</taxon>
        <taxon>Magnoliopsida</taxon>
        <taxon>eudicotyledons</taxon>
        <taxon>Gunneridae</taxon>
        <taxon>Pentapetalae</taxon>
        <taxon>rosids</taxon>
        <taxon>fabids</taxon>
        <taxon>Rosales</taxon>
        <taxon>Cannabaceae</taxon>
        <taxon>Cannabis</taxon>
    </lineage>
</organism>
<comment type="caution">
    <text evidence="6">The sequence shown here is derived from an EMBL/GenBank/DDBJ whole genome shotgun (WGS) entry which is preliminary data.</text>
</comment>
<dbReference type="GO" id="GO:0034274">
    <property type="term" value="C:Atg12-Atg5-Atg16 complex"/>
    <property type="evidence" value="ECO:0007669"/>
    <property type="project" value="TreeGrafter"/>
</dbReference>
<gene>
    <name evidence="6" type="ORF">F8388_017723</name>
</gene>
<keyword evidence="2 4" id="KW-0833">Ubl conjugation pathway</keyword>
<evidence type="ECO:0000313" key="7">
    <source>
        <dbReference type="Proteomes" id="UP000525078"/>
    </source>
</evidence>
<reference evidence="6 7" key="1">
    <citation type="journal article" date="2020" name="bioRxiv">
        <title>Sequence and annotation of 42 cannabis genomes reveals extensive copy number variation in cannabinoid synthesis and pathogen resistance genes.</title>
        <authorList>
            <person name="Mckernan K.J."/>
            <person name="Helbert Y."/>
            <person name="Kane L.T."/>
            <person name="Ebling H."/>
            <person name="Zhang L."/>
            <person name="Liu B."/>
            <person name="Eaton Z."/>
            <person name="Mclaughlin S."/>
            <person name="Kingan S."/>
            <person name="Baybayan P."/>
            <person name="Concepcion G."/>
            <person name="Jordan M."/>
            <person name="Riva A."/>
            <person name="Barbazuk W."/>
            <person name="Harkins T."/>
        </authorList>
    </citation>
    <scope>NUCLEOTIDE SEQUENCE [LARGE SCALE GENOMIC DNA]</scope>
    <source>
        <strain evidence="7">cv. Jamaican Lion 4</strain>
        <tissue evidence="6">Leaf</tissue>
    </source>
</reference>
<comment type="similarity">
    <text evidence="4">Belongs to the ATG12 family.</text>
</comment>
<keyword evidence="1 4" id="KW-1017">Isopeptide bond</keyword>
<evidence type="ECO:0000256" key="3">
    <source>
        <dbReference type="ARBA" id="ARBA00023006"/>
    </source>
</evidence>
<dbReference type="EMBL" id="JAATIP010000008">
    <property type="protein sequence ID" value="KAF4394995.1"/>
    <property type="molecule type" value="Genomic_DNA"/>
</dbReference>
<evidence type="ECO:0000256" key="2">
    <source>
        <dbReference type="ARBA" id="ARBA00022786"/>
    </source>
</evidence>
<name>A0A7J6HIZ1_CANSA</name>
<dbReference type="SUPFAM" id="SSF54236">
    <property type="entry name" value="Ubiquitin-like"/>
    <property type="match status" value="1"/>
</dbReference>
<dbReference type="PANTHER" id="PTHR13385">
    <property type="entry name" value="AUTOPHAGY PROTEIN 12"/>
    <property type="match status" value="1"/>
</dbReference>
<evidence type="ECO:0000256" key="1">
    <source>
        <dbReference type="ARBA" id="ARBA00022499"/>
    </source>
</evidence>
<dbReference type="GO" id="GO:0000422">
    <property type="term" value="P:autophagy of mitochondrion"/>
    <property type="evidence" value="ECO:0007669"/>
    <property type="project" value="TreeGrafter"/>
</dbReference>
<comment type="subunit">
    <text evidence="4">Forms a conjugate with ATG5.</text>
</comment>
<dbReference type="GO" id="GO:0061723">
    <property type="term" value="P:glycophagy"/>
    <property type="evidence" value="ECO:0007669"/>
    <property type="project" value="TreeGrafter"/>
</dbReference>
<proteinExistence type="inferred from homology"/>
<evidence type="ECO:0000256" key="4">
    <source>
        <dbReference type="RuleBase" id="RU361201"/>
    </source>
</evidence>
<keyword evidence="3 4" id="KW-0072">Autophagy</keyword>